<evidence type="ECO:0000313" key="2">
    <source>
        <dbReference type="EMBL" id="SMB84404.1"/>
    </source>
</evidence>
<reference evidence="2 3" key="1">
    <citation type="submission" date="2017-04" db="EMBL/GenBank/DDBJ databases">
        <authorList>
            <person name="Afonso C.L."/>
            <person name="Miller P.J."/>
            <person name="Scott M.A."/>
            <person name="Spackman E."/>
            <person name="Goraichik I."/>
            <person name="Dimitrov K.M."/>
            <person name="Suarez D.L."/>
            <person name="Swayne D.E."/>
        </authorList>
    </citation>
    <scope>NUCLEOTIDE SEQUENCE [LARGE SCALE GENOMIC DNA]</scope>
    <source>
        <strain evidence="2 3">DSM 11622</strain>
    </source>
</reference>
<dbReference type="Proteomes" id="UP000192266">
    <property type="component" value="Unassembled WGS sequence"/>
</dbReference>
<dbReference type="InterPro" id="IPR011646">
    <property type="entry name" value="KAP_P-loop"/>
</dbReference>
<evidence type="ECO:0000313" key="3">
    <source>
        <dbReference type="Proteomes" id="UP000192266"/>
    </source>
</evidence>
<dbReference type="InterPro" id="IPR027417">
    <property type="entry name" value="P-loop_NTPase"/>
</dbReference>
<gene>
    <name evidence="2" type="ORF">SAMN00120144_0845</name>
</gene>
<dbReference type="Gene3D" id="3.40.50.300">
    <property type="entry name" value="P-loop containing nucleotide triphosphate hydrolases"/>
    <property type="match status" value="1"/>
</dbReference>
<feature type="domain" description="KAP NTPase" evidence="1">
    <location>
        <begin position="48"/>
        <end position="291"/>
    </location>
</feature>
<evidence type="ECO:0000259" key="1">
    <source>
        <dbReference type="Pfam" id="PF07693"/>
    </source>
</evidence>
<dbReference type="EMBL" id="FWWW01000039">
    <property type="protein sequence ID" value="SMB84404.1"/>
    <property type="molecule type" value="Genomic_DNA"/>
</dbReference>
<protein>
    <recommendedName>
        <fullName evidence="1">KAP NTPase domain-containing protein</fullName>
    </recommendedName>
</protein>
<dbReference type="AlphaFoldDB" id="A0A1W1UUL8"/>
<organism evidence="2 3">
    <name type="scientific">Hymenobacter roseosalivarius DSM 11622</name>
    <dbReference type="NCBI Taxonomy" id="645990"/>
    <lineage>
        <taxon>Bacteria</taxon>
        <taxon>Pseudomonadati</taxon>
        <taxon>Bacteroidota</taxon>
        <taxon>Cytophagia</taxon>
        <taxon>Cytophagales</taxon>
        <taxon>Hymenobacteraceae</taxon>
        <taxon>Hymenobacter</taxon>
    </lineage>
</organism>
<proteinExistence type="predicted"/>
<keyword evidence="3" id="KW-1185">Reference proteome</keyword>
<dbReference type="Pfam" id="PF07693">
    <property type="entry name" value="KAP_NTPase"/>
    <property type="match status" value="1"/>
</dbReference>
<dbReference type="STRING" id="645990.SAMN00120144_0845"/>
<dbReference type="SUPFAM" id="SSF52540">
    <property type="entry name" value="P-loop containing nucleoside triphosphate hydrolases"/>
    <property type="match status" value="1"/>
</dbReference>
<accession>A0A1W1UUL8</accession>
<sequence>MYIFIVLGERNNISLFFFATMKSKQTKKISIDIVSPEEQFNDHLNNSERVILSGPFGIGKSYFLKKYFKDNSDKYITINLKPINYAVSTNEDIFQLIKYDIIYELLLHDKEYNIFDITPIPENMMREYFLTSQFEGILDRFLMSINKIDKSALELAKHLYGLFNEYESFKKRHLEALNEFKTLEVFSKNFANKTGAIYENDFISELINKSISKLKALNKKVILIIDDLDRIDPEHIFRLINVFGAHLDVRENENKFLFNTTVLVCDIKNIRGIFRHKYGSSVDFNGYIDKFYSDEIFYYDNTSAIITWLEHNEKITSFHNKLKIPTYSFLFNILSRLSKNNLLNLRSLIKIKLDTDEIGQFLINKNTNDELYGLLFLDIFFVLRGIFQDTNSLVEKLNELDNLDAPVYGDAKKLPKPYLGIGEQNRSKLKLLENFILPVLAKTQDYKRLDEVNFYEYKGVKIEYLVIDHREFITNIKTINGKDPHTFTGKLPLWSLTAEATYKLSVLVGVE</sequence>
<name>A0A1W1UUL8_9BACT</name>